<proteinExistence type="predicted"/>
<dbReference type="RefSeq" id="WP_199460069.1">
    <property type="nucleotide sequence ID" value="NZ_JAEMUH010000001.1"/>
</dbReference>
<dbReference type="Pfam" id="PF05962">
    <property type="entry name" value="HutD"/>
    <property type="match status" value="1"/>
</dbReference>
<dbReference type="Gene3D" id="2.60.120.10">
    <property type="entry name" value="Jelly Rolls"/>
    <property type="match status" value="1"/>
</dbReference>
<name>A0ABS0Z687_9GAMM</name>
<dbReference type="EMBL" id="JAEMUH010000001">
    <property type="protein sequence ID" value="MBJ7549176.1"/>
    <property type="molecule type" value="Genomic_DNA"/>
</dbReference>
<organism evidence="1 2">
    <name type="scientific">Marinomonas ostreistagni</name>
    <dbReference type="NCBI Taxonomy" id="359209"/>
    <lineage>
        <taxon>Bacteria</taxon>
        <taxon>Pseudomonadati</taxon>
        <taxon>Pseudomonadota</taxon>
        <taxon>Gammaproteobacteria</taxon>
        <taxon>Oceanospirillales</taxon>
        <taxon>Oceanospirillaceae</taxon>
        <taxon>Marinomonas</taxon>
    </lineage>
</organism>
<gene>
    <name evidence="1" type="ORF">JHD44_00640</name>
</gene>
<reference evidence="1 2" key="1">
    <citation type="submission" date="2020-12" db="EMBL/GenBank/DDBJ databases">
        <title>Comparative genome analysis of fungal antagonists Marinomonas ostreistagni 398 and M. spartinae 468.</title>
        <authorList>
            <person name="Fields J.L."/>
            <person name="Mavrodi O.V."/>
            <person name="Biber P.D."/>
            <person name="Indest K.J."/>
            <person name="Mavrodi D.V."/>
        </authorList>
    </citation>
    <scope>NUCLEOTIDE SEQUENCE [LARGE SCALE GENOMIC DNA]</scope>
    <source>
        <strain evidence="1 2">USM7</strain>
    </source>
</reference>
<accession>A0ABS0Z687</accession>
<dbReference type="InterPro" id="IPR010282">
    <property type="entry name" value="Uncharacterised_HutD/Ves"/>
</dbReference>
<dbReference type="Proteomes" id="UP000598488">
    <property type="component" value="Unassembled WGS sequence"/>
</dbReference>
<protein>
    <submittedName>
        <fullName evidence="1">HutD family protein</fullName>
    </submittedName>
</protein>
<dbReference type="InterPro" id="IPR014710">
    <property type="entry name" value="RmlC-like_jellyroll"/>
</dbReference>
<keyword evidence="2" id="KW-1185">Reference proteome</keyword>
<sequence length="201" mass="22314">MNQFAKVKGPKTYKRMLWKNGLGETLEIERFDDAKGLAYRISQAAVVEDGVFSDFSGLHRTLVLISGTGLVLTHSDSEQHELVRLLDMAKFSGGEVTQAKLHHGAIEDLNIMVREDDYLAEVSPMLPLSEYRWCASENTVYVGIYAVSQCAFRSLSSQTELDLEAGAMLKFDVTDSINLIWLSGQAVLIKIVETPQIEALS</sequence>
<comment type="caution">
    <text evidence="1">The sequence shown here is derived from an EMBL/GenBank/DDBJ whole genome shotgun (WGS) entry which is preliminary data.</text>
</comment>
<evidence type="ECO:0000313" key="1">
    <source>
        <dbReference type="EMBL" id="MBJ7549176.1"/>
    </source>
</evidence>
<dbReference type="PANTHER" id="PTHR37943">
    <property type="entry name" value="PROTEIN VES"/>
    <property type="match status" value="1"/>
</dbReference>
<dbReference type="InterPro" id="IPR011051">
    <property type="entry name" value="RmlC_Cupin_sf"/>
</dbReference>
<evidence type="ECO:0000313" key="2">
    <source>
        <dbReference type="Proteomes" id="UP000598488"/>
    </source>
</evidence>
<dbReference type="SUPFAM" id="SSF51182">
    <property type="entry name" value="RmlC-like cupins"/>
    <property type="match status" value="1"/>
</dbReference>
<dbReference type="PANTHER" id="PTHR37943:SF1">
    <property type="entry name" value="PROTEIN VES"/>
    <property type="match status" value="1"/>
</dbReference>